<dbReference type="SUPFAM" id="SSF69318">
    <property type="entry name" value="Integrin alpha N-terminal domain"/>
    <property type="match status" value="1"/>
</dbReference>
<evidence type="ECO:0008006" key="5">
    <source>
        <dbReference type="Google" id="ProtNLM"/>
    </source>
</evidence>
<feature type="chain" id="PRO_5002661790" description="FG-GAP repeat domain protein" evidence="2">
    <location>
        <begin position="19"/>
        <end position="238"/>
    </location>
</feature>
<reference evidence="3 4" key="1">
    <citation type="journal article" date="2010" name="J. Bacteriol.">
        <title>Genome sequences of Pelagibaca bermudensis HTCC2601T and Maritimibacter alkaliphilus HTCC2654T, the type strains of two marine Roseobacter genera.</title>
        <authorList>
            <person name="Thrash J.C."/>
            <person name="Cho J.C."/>
            <person name="Ferriera S."/>
            <person name="Johnson J."/>
            <person name="Vergin K.L."/>
            <person name="Giovannoni S.J."/>
        </authorList>
    </citation>
    <scope>NUCLEOTIDE SEQUENCE [LARGE SCALE GENOMIC DNA]</scope>
    <source>
        <strain evidence="3 4">HTCC2654</strain>
    </source>
</reference>
<protein>
    <recommendedName>
        <fullName evidence="5">FG-GAP repeat domain protein</fullName>
    </recommendedName>
</protein>
<proteinExistence type="predicted"/>
<dbReference type="OrthoDB" id="58662at2"/>
<keyword evidence="4" id="KW-1185">Reference proteome</keyword>
<comment type="caution">
    <text evidence="3">The sequence shown here is derived from an EMBL/GenBank/DDBJ whole genome shotgun (WGS) entry which is preliminary data.</text>
</comment>
<dbReference type="AlphaFoldDB" id="A3VHF6"/>
<dbReference type="eggNOG" id="ENOG502ZC7S">
    <property type="taxonomic scope" value="Bacteria"/>
</dbReference>
<gene>
    <name evidence="3" type="ORF">RB2654_08077</name>
</gene>
<evidence type="ECO:0000256" key="2">
    <source>
        <dbReference type="SAM" id="SignalP"/>
    </source>
</evidence>
<evidence type="ECO:0000313" key="4">
    <source>
        <dbReference type="Proteomes" id="UP000002931"/>
    </source>
</evidence>
<dbReference type="InterPro" id="IPR013517">
    <property type="entry name" value="FG-GAP"/>
</dbReference>
<dbReference type="Pfam" id="PF13517">
    <property type="entry name" value="FG-GAP_3"/>
    <property type="match status" value="1"/>
</dbReference>
<dbReference type="STRING" id="314271.RB2654_08077"/>
<dbReference type="Proteomes" id="UP000002931">
    <property type="component" value="Unassembled WGS sequence"/>
</dbReference>
<evidence type="ECO:0000256" key="1">
    <source>
        <dbReference type="ARBA" id="ARBA00022729"/>
    </source>
</evidence>
<dbReference type="EMBL" id="AAMT01000009">
    <property type="protein sequence ID" value="EAQ12147.1"/>
    <property type="molecule type" value="Genomic_DNA"/>
</dbReference>
<keyword evidence="1 2" id="KW-0732">Signal</keyword>
<name>A3VHF6_9RHOB</name>
<feature type="signal peptide" evidence="2">
    <location>
        <begin position="1"/>
        <end position="18"/>
    </location>
</feature>
<organism evidence="3 4">
    <name type="scientific">Maritimibacter alkaliphilus HTCC2654</name>
    <dbReference type="NCBI Taxonomy" id="314271"/>
    <lineage>
        <taxon>Bacteria</taxon>
        <taxon>Pseudomonadati</taxon>
        <taxon>Pseudomonadota</taxon>
        <taxon>Alphaproteobacteria</taxon>
        <taxon>Rhodobacterales</taxon>
        <taxon>Roseobacteraceae</taxon>
        <taxon>Maritimibacter</taxon>
    </lineage>
</organism>
<dbReference type="RefSeq" id="WP_008330408.1">
    <property type="nucleotide sequence ID" value="NZ_CH902578.1"/>
</dbReference>
<evidence type="ECO:0000313" key="3">
    <source>
        <dbReference type="EMBL" id="EAQ12147.1"/>
    </source>
</evidence>
<accession>A3VHF6</accession>
<sequence length="238" mass="25412">MKAIWITLALSVSGPAIAKEIAGARYVEPTDAYGHGAVKNGEYAGLRIDYDDGTHNVIRFDGAVFEDTAPRLHDFDADGTPEVVAVLSGFRVGAMVQVFDFDGDWARPIGNTNPIGQRHRWLAIAGIADFNGDGHDDIAYVDRPHLARTLRIVTVGMAGGAATLAPYANAEGLSNHLLGTPEIEGGVRDCDGAVPAVLTANADWTQVVETVWQDGRLMSTEVGPYRGPESFTPHLACE</sequence>
<dbReference type="HOGENOM" id="CLU_077949_0_0_5"/>
<dbReference type="InterPro" id="IPR028994">
    <property type="entry name" value="Integrin_alpha_N"/>
</dbReference>